<name>A0A1J5RKL9_9ZZZZ</name>
<sequence length="59" mass="6508">MPNKPSPARSDAPHERQRLERATAEQAEVSGRHANTGAKDHKGARESAQLHFKPKPAKK</sequence>
<accession>A0A1J5RKL9</accession>
<reference evidence="2" key="1">
    <citation type="submission" date="2016-10" db="EMBL/GenBank/DDBJ databases">
        <title>Sequence of Gallionella enrichment culture.</title>
        <authorList>
            <person name="Poehlein A."/>
            <person name="Muehling M."/>
            <person name="Daniel R."/>
        </authorList>
    </citation>
    <scope>NUCLEOTIDE SEQUENCE</scope>
</reference>
<gene>
    <name evidence="2" type="ORF">GALL_253900</name>
</gene>
<protein>
    <submittedName>
        <fullName evidence="2">Uncharacterized protein</fullName>
    </submittedName>
</protein>
<evidence type="ECO:0000256" key="1">
    <source>
        <dbReference type="SAM" id="MobiDB-lite"/>
    </source>
</evidence>
<evidence type="ECO:0000313" key="2">
    <source>
        <dbReference type="EMBL" id="OIQ92652.1"/>
    </source>
</evidence>
<comment type="caution">
    <text evidence="2">The sequence shown here is derived from an EMBL/GenBank/DDBJ whole genome shotgun (WGS) entry which is preliminary data.</text>
</comment>
<proteinExistence type="predicted"/>
<feature type="compositionally biased region" description="Basic and acidic residues" evidence="1">
    <location>
        <begin position="11"/>
        <end position="23"/>
    </location>
</feature>
<feature type="region of interest" description="Disordered" evidence="1">
    <location>
        <begin position="1"/>
        <end position="59"/>
    </location>
</feature>
<dbReference type="AlphaFoldDB" id="A0A1J5RKL9"/>
<dbReference type="EMBL" id="MLJW01000226">
    <property type="protein sequence ID" value="OIQ92652.1"/>
    <property type="molecule type" value="Genomic_DNA"/>
</dbReference>
<organism evidence="2">
    <name type="scientific">mine drainage metagenome</name>
    <dbReference type="NCBI Taxonomy" id="410659"/>
    <lineage>
        <taxon>unclassified sequences</taxon>
        <taxon>metagenomes</taxon>
        <taxon>ecological metagenomes</taxon>
    </lineage>
</organism>